<sequence>MDEGGNTVVQLDTPFGLIEFIFNSINGLKGSIGYIPPEYGMARMGEKPLMAGDVYGYGITLLELFTGKSSNHESSTADLSLKKWVQIAFATNLDQVLDPGLVPVNCSDVQSITSESQSDCSIAVLGVGLAYIVDLPDGRISMRDARGQSHS</sequence>
<dbReference type="PANTHER" id="PTHR48055">
    <property type="entry name" value="LEUCINE-RICH REPEAT RECEPTOR PROTEIN KINASE EMS1"/>
    <property type="match status" value="1"/>
</dbReference>
<dbReference type="PANTHER" id="PTHR48055:SF62">
    <property type="entry name" value="PROTEIN KINASE DOMAIN-CONTAINING PROTEIN"/>
    <property type="match status" value="1"/>
</dbReference>
<protein>
    <recommendedName>
        <fullName evidence="3">Protein kinase domain-containing protein</fullName>
    </recommendedName>
</protein>
<dbReference type="InterPro" id="IPR011009">
    <property type="entry name" value="Kinase-like_dom_sf"/>
</dbReference>
<organism evidence="1 2">
    <name type="scientific">Rhododendron simsii</name>
    <name type="common">Sims's rhododendron</name>
    <dbReference type="NCBI Taxonomy" id="118357"/>
    <lineage>
        <taxon>Eukaryota</taxon>
        <taxon>Viridiplantae</taxon>
        <taxon>Streptophyta</taxon>
        <taxon>Embryophyta</taxon>
        <taxon>Tracheophyta</taxon>
        <taxon>Spermatophyta</taxon>
        <taxon>Magnoliopsida</taxon>
        <taxon>eudicotyledons</taxon>
        <taxon>Gunneridae</taxon>
        <taxon>Pentapetalae</taxon>
        <taxon>asterids</taxon>
        <taxon>Ericales</taxon>
        <taxon>Ericaceae</taxon>
        <taxon>Ericoideae</taxon>
        <taxon>Rhodoreae</taxon>
        <taxon>Rhododendron</taxon>
    </lineage>
</organism>
<evidence type="ECO:0000313" key="1">
    <source>
        <dbReference type="EMBL" id="KAF7112833.1"/>
    </source>
</evidence>
<dbReference type="EMBL" id="WJXA01000414">
    <property type="protein sequence ID" value="KAF7112833.1"/>
    <property type="molecule type" value="Genomic_DNA"/>
</dbReference>
<accession>A0A834L3P9</accession>
<dbReference type="OrthoDB" id="1103805at2759"/>
<dbReference type="InterPro" id="IPR051564">
    <property type="entry name" value="LRR_receptor-like_kinase"/>
</dbReference>
<dbReference type="Proteomes" id="UP000626092">
    <property type="component" value="Unassembled WGS sequence"/>
</dbReference>
<dbReference type="AlphaFoldDB" id="A0A834L3P9"/>
<proteinExistence type="predicted"/>
<dbReference type="Gene3D" id="1.10.510.10">
    <property type="entry name" value="Transferase(Phosphotransferase) domain 1"/>
    <property type="match status" value="1"/>
</dbReference>
<name>A0A834L3P9_RHOSS</name>
<dbReference type="GO" id="GO:0016020">
    <property type="term" value="C:membrane"/>
    <property type="evidence" value="ECO:0007669"/>
    <property type="project" value="TreeGrafter"/>
</dbReference>
<reference evidence="1" key="1">
    <citation type="submission" date="2019-11" db="EMBL/GenBank/DDBJ databases">
        <authorList>
            <person name="Liu Y."/>
            <person name="Hou J."/>
            <person name="Li T.-Q."/>
            <person name="Guan C.-H."/>
            <person name="Wu X."/>
            <person name="Wu H.-Z."/>
            <person name="Ling F."/>
            <person name="Zhang R."/>
            <person name="Shi X.-G."/>
            <person name="Ren J.-P."/>
            <person name="Chen E.-F."/>
            <person name="Sun J.-M."/>
        </authorList>
    </citation>
    <scope>NUCLEOTIDE SEQUENCE</scope>
    <source>
        <strain evidence="1">Adult_tree_wgs_1</strain>
        <tissue evidence="1">Leaves</tissue>
    </source>
</reference>
<keyword evidence="2" id="KW-1185">Reference proteome</keyword>
<dbReference type="SUPFAM" id="SSF56112">
    <property type="entry name" value="Protein kinase-like (PK-like)"/>
    <property type="match status" value="1"/>
</dbReference>
<comment type="caution">
    <text evidence="1">The sequence shown here is derived from an EMBL/GenBank/DDBJ whole genome shotgun (WGS) entry which is preliminary data.</text>
</comment>
<evidence type="ECO:0008006" key="3">
    <source>
        <dbReference type="Google" id="ProtNLM"/>
    </source>
</evidence>
<gene>
    <name evidence="1" type="ORF">RHSIM_RhsimUnG0188000</name>
</gene>
<evidence type="ECO:0000313" key="2">
    <source>
        <dbReference type="Proteomes" id="UP000626092"/>
    </source>
</evidence>